<protein>
    <recommendedName>
        <fullName evidence="2">SprT-like domain-containing protein</fullName>
    </recommendedName>
</protein>
<dbReference type="PANTHER" id="PTHR23099">
    <property type="entry name" value="TRANSCRIPTIONAL REGULATOR"/>
    <property type="match status" value="1"/>
</dbReference>
<feature type="compositionally biased region" description="Basic and acidic residues" evidence="1">
    <location>
        <begin position="148"/>
        <end position="176"/>
    </location>
</feature>
<reference evidence="3" key="1">
    <citation type="submission" date="2022-11" db="EMBL/GenBank/DDBJ databases">
        <authorList>
            <person name="Petersen C."/>
        </authorList>
    </citation>
    <scope>NUCLEOTIDE SEQUENCE</scope>
    <source>
        <strain evidence="3">IBT 19713</strain>
    </source>
</reference>
<feature type="compositionally biased region" description="Basic and acidic residues" evidence="1">
    <location>
        <begin position="119"/>
        <end position="128"/>
    </location>
</feature>
<dbReference type="SMART" id="SM00731">
    <property type="entry name" value="SprT"/>
    <property type="match status" value="1"/>
</dbReference>
<dbReference type="RefSeq" id="XP_058330067.1">
    <property type="nucleotide sequence ID" value="XM_058474327.1"/>
</dbReference>
<feature type="compositionally biased region" description="Basic and acidic residues" evidence="1">
    <location>
        <begin position="13"/>
        <end position="25"/>
    </location>
</feature>
<feature type="compositionally biased region" description="Polar residues" evidence="1">
    <location>
        <begin position="1"/>
        <end position="12"/>
    </location>
</feature>
<evidence type="ECO:0000259" key="2">
    <source>
        <dbReference type="SMART" id="SM00731"/>
    </source>
</evidence>
<accession>A0A9W9TPA5</accession>
<evidence type="ECO:0000313" key="4">
    <source>
        <dbReference type="Proteomes" id="UP001150941"/>
    </source>
</evidence>
<dbReference type="GO" id="GO:0005634">
    <property type="term" value="C:nucleus"/>
    <property type="evidence" value="ECO:0007669"/>
    <property type="project" value="TreeGrafter"/>
</dbReference>
<dbReference type="InterPro" id="IPR006640">
    <property type="entry name" value="SprT-like_domain"/>
</dbReference>
<dbReference type="Pfam" id="PF10263">
    <property type="entry name" value="SprT-like"/>
    <property type="match status" value="1"/>
</dbReference>
<feature type="domain" description="SprT-like" evidence="2">
    <location>
        <begin position="446"/>
        <end position="602"/>
    </location>
</feature>
<proteinExistence type="predicted"/>
<comment type="caution">
    <text evidence="3">The sequence shown here is derived from an EMBL/GenBank/DDBJ whole genome shotgun (WGS) entry which is preliminary data.</text>
</comment>
<reference evidence="3" key="2">
    <citation type="journal article" date="2023" name="IMA Fungus">
        <title>Comparative genomic study of the Penicillium genus elucidates a diverse pangenome and 15 lateral gene transfer events.</title>
        <authorList>
            <person name="Petersen C."/>
            <person name="Sorensen T."/>
            <person name="Nielsen M.R."/>
            <person name="Sondergaard T.E."/>
            <person name="Sorensen J.L."/>
            <person name="Fitzpatrick D.A."/>
            <person name="Frisvad J.C."/>
            <person name="Nielsen K.L."/>
        </authorList>
    </citation>
    <scope>NUCLEOTIDE SEQUENCE</scope>
    <source>
        <strain evidence="3">IBT 19713</strain>
    </source>
</reference>
<feature type="compositionally biased region" description="Basic and acidic residues" evidence="1">
    <location>
        <begin position="348"/>
        <end position="359"/>
    </location>
</feature>
<dbReference type="Pfam" id="PF17283">
    <property type="entry name" value="Zn_ribbon_SprT"/>
    <property type="match status" value="1"/>
</dbReference>
<sequence length="638" mass="71123">MARLNTTSNRTQGEPRQRTGLKEPSVHQQGSFGTEKLVKDRSSKGPSHKKKKSSGAFFDIFPDTEQTHDQDDGDDGDPTSSSLPSRKQKTTRTLKAAPVNSLLLPLQRRRRQRPNTKAGTDDYDKENDLTEDTMDSYSVDPSPQPSPRRFEQTPERSRLQDRPRSRMSPESRGSEREDSDADTSFNSLDDFIVSDNDEISYQETSGSDSEDPKIRSPSPAGDRDLGLGSNGDEKSSSSSVSNPRQVSQDDIQLLTKLNKIALEDNPEGLEGQDDTSSGLETTRSTSVTELDSPTTFQPARKDEQTPPSSPSPSGRLRSPKKEKSRIPPTPHRESMDAFWSQEETNNWNDKHSPQKPKSDRLMLALLQEFDNSDDEGSSQDSGSGLEPIPKSPVKSTEPKTPSKTALKKAEAEAKRAEKALRQEFDNKKEALAKSFLHDLDVAVTGGKIIQLAEETGGVEIVWSKTLQKTAGRATWRASQRQGNLPLHYAKIELADRILVDEYRLTNTLAHEYCHLANYMISKVVDQPHGPSFKAWGQKCATAMKDHPEYGGKIHVTTKHSYKIDYKYVWACVNCGCQFGRHSKSLDTTRFSCGTCKGKLEQIKPKPRNVSPKKSGAIPPNFQKKSMEYVKLSLDELKL</sequence>
<dbReference type="PANTHER" id="PTHR23099:SF0">
    <property type="entry name" value="GERM CELL NUCLEAR ACIDIC PROTEIN"/>
    <property type="match status" value="1"/>
</dbReference>
<keyword evidence="4" id="KW-1185">Reference proteome</keyword>
<evidence type="ECO:0000256" key="1">
    <source>
        <dbReference type="SAM" id="MobiDB-lite"/>
    </source>
</evidence>
<name>A0A9W9TPA5_9EURO</name>
<feature type="compositionally biased region" description="Basic and acidic residues" evidence="1">
    <location>
        <begin position="319"/>
        <end position="335"/>
    </location>
</feature>
<gene>
    <name evidence="3" type="ORF">N7468_005030</name>
</gene>
<feature type="compositionally biased region" description="Basic and acidic residues" evidence="1">
    <location>
        <begin position="221"/>
        <end position="235"/>
    </location>
</feature>
<dbReference type="GeneID" id="83201630"/>
<dbReference type="GO" id="GO:0006950">
    <property type="term" value="P:response to stress"/>
    <property type="evidence" value="ECO:0007669"/>
    <property type="project" value="UniProtKB-ARBA"/>
</dbReference>
<dbReference type="EMBL" id="JAPQKS010000004">
    <property type="protein sequence ID" value="KAJ5232074.1"/>
    <property type="molecule type" value="Genomic_DNA"/>
</dbReference>
<feature type="region of interest" description="Disordered" evidence="1">
    <location>
        <begin position="1"/>
        <end position="359"/>
    </location>
</feature>
<organism evidence="3 4">
    <name type="scientific">Penicillium chermesinum</name>
    <dbReference type="NCBI Taxonomy" id="63820"/>
    <lineage>
        <taxon>Eukaryota</taxon>
        <taxon>Fungi</taxon>
        <taxon>Dikarya</taxon>
        <taxon>Ascomycota</taxon>
        <taxon>Pezizomycotina</taxon>
        <taxon>Eurotiomycetes</taxon>
        <taxon>Eurotiomycetidae</taxon>
        <taxon>Eurotiales</taxon>
        <taxon>Aspergillaceae</taxon>
        <taxon>Penicillium</taxon>
    </lineage>
</organism>
<dbReference type="OrthoDB" id="20772at2759"/>
<feature type="compositionally biased region" description="Acidic residues" evidence="1">
    <location>
        <begin position="264"/>
        <end position="273"/>
    </location>
</feature>
<dbReference type="AlphaFoldDB" id="A0A9W9TPA5"/>
<evidence type="ECO:0000313" key="3">
    <source>
        <dbReference type="EMBL" id="KAJ5232074.1"/>
    </source>
</evidence>
<feature type="region of interest" description="Disordered" evidence="1">
    <location>
        <begin position="371"/>
        <end position="413"/>
    </location>
</feature>
<feature type="compositionally biased region" description="Polar residues" evidence="1">
    <location>
        <begin position="274"/>
        <end position="297"/>
    </location>
</feature>
<dbReference type="InterPro" id="IPR035240">
    <property type="entry name" value="SprT_Zn_ribbon"/>
</dbReference>
<dbReference type="Proteomes" id="UP001150941">
    <property type="component" value="Unassembled WGS sequence"/>
</dbReference>